<dbReference type="GO" id="GO:0006397">
    <property type="term" value="P:mRNA processing"/>
    <property type="evidence" value="ECO:0007669"/>
    <property type="project" value="UniProtKB-KW"/>
</dbReference>
<dbReference type="FunFam" id="3.30.70.330:FF:000340">
    <property type="entry name" value="RNA-binding motif protein 28"/>
    <property type="match status" value="1"/>
</dbReference>
<dbReference type="InterPro" id="IPR012677">
    <property type="entry name" value="Nucleotide-bd_a/b_plait_sf"/>
</dbReference>
<reference evidence="19" key="2">
    <citation type="submission" date="2025-08" db="UniProtKB">
        <authorList>
            <consortium name="Ensembl"/>
        </authorList>
    </citation>
    <scope>IDENTIFICATION</scope>
    <source>
        <strain evidence="19">Thoroughbred</strain>
    </source>
</reference>
<keyword evidence="5" id="KW-0747">Spliceosome</keyword>
<gene>
    <name evidence="19" type="primary">RBM28</name>
</gene>
<evidence type="ECO:0000259" key="18">
    <source>
        <dbReference type="PROSITE" id="PS50102"/>
    </source>
</evidence>
<dbReference type="Ensembl" id="ENSECAT00000144238.1">
    <property type="protein sequence ID" value="ENSECAP00000056834.1"/>
    <property type="gene ID" value="ENSECAG00000007745.3"/>
</dbReference>
<feature type="region of interest" description="Disordered" evidence="17">
    <location>
        <begin position="667"/>
        <end position="731"/>
    </location>
</feature>
<dbReference type="GeneTree" id="ENSGT00550000074976"/>
<evidence type="ECO:0000256" key="14">
    <source>
        <dbReference type="ARBA" id="ARBA00067877"/>
    </source>
</evidence>
<organism evidence="19 20">
    <name type="scientific">Equus caballus</name>
    <name type="common">Horse</name>
    <dbReference type="NCBI Taxonomy" id="9796"/>
    <lineage>
        <taxon>Eukaryota</taxon>
        <taxon>Metazoa</taxon>
        <taxon>Chordata</taxon>
        <taxon>Craniata</taxon>
        <taxon>Vertebrata</taxon>
        <taxon>Euteleostomi</taxon>
        <taxon>Mammalia</taxon>
        <taxon>Eutheria</taxon>
        <taxon>Laurasiatheria</taxon>
        <taxon>Perissodactyla</taxon>
        <taxon>Equidae</taxon>
        <taxon>Equus</taxon>
    </lineage>
</organism>
<keyword evidence="4" id="KW-0507">mRNA processing</keyword>
<keyword evidence="7" id="KW-0832">Ubl conjugation</keyword>
<feature type="compositionally biased region" description="Acidic residues" evidence="17">
    <location>
        <begin position="287"/>
        <end position="309"/>
    </location>
</feature>
<evidence type="ECO:0000256" key="2">
    <source>
        <dbReference type="ARBA" id="ARBA00022499"/>
    </source>
</evidence>
<dbReference type="CDD" id="cd12414">
    <property type="entry name" value="RRM2_RBM28_like"/>
    <property type="match status" value="1"/>
</dbReference>
<evidence type="ECO:0000256" key="16">
    <source>
        <dbReference type="PROSITE-ProRule" id="PRU00176"/>
    </source>
</evidence>
<dbReference type="Gene3D" id="3.30.70.330">
    <property type="match status" value="4"/>
</dbReference>
<protein>
    <recommendedName>
        <fullName evidence="14">RNA-binding protein 28</fullName>
    </recommendedName>
    <alternativeName>
        <fullName evidence="15">RNA-binding motif protein 28</fullName>
    </alternativeName>
</protein>
<dbReference type="AlphaFoldDB" id="A0A9L0R308"/>
<evidence type="ECO:0000256" key="13">
    <source>
        <dbReference type="ARBA" id="ARBA00062033"/>
    </source>
</evidence>
<dbReference type="FunFam" id="3.30.70.330:FF:000371">
    <property type="entry name" value="RNA-binding protein 28 isoform X1"/>
    <property type="match status" value="1"/>
</dbReference>
<feature type="compositionally biased region" description="Basic and acidic residues" evidence="17">
    <location>
        <begin position="85"/>
        <end position="101"/>
    </location>
</feature>
<evidence type="ECO:0000256" key="11">
    <source>
        <dbReference type="ARBA" id="ARBA00023242"/>
    </source>
</evidence>
<dbReference type="InterPro" id="IPR051945">
    <property type="entry name" value="RRM_MRD1_RNA_proc_ribogen"/>
</dbReference>
<feature type="domain" description="RRM" evidence="18">
    <location>
        <begin position="496"/>
        <end position="601"/>
    </location>
</feature>
<feature type="region of interest" description="Disordered" evidence="17">
    <location>
        <begin position="84"/>
        <end position="108"/>
    </location>
</feature>
<evidence type="ECO:0000256" key="12">
    <source>
        <dbReference type="ARBA" id="ARBA00053567"/>
    </source>
</evidence>
<keyword evidence="10" id="KW-0508">mRNA splicing</keyword>
<dbReference type="SMART" id="SM00360">
    <property type="entry name" value="RRM"/>
    <property type="match status" value="4"/>
</dbReference>
<sequence length="731" mass="82583">MAGLTLFVSRLPPSARSEQLEELFSQVGPVKQCFVVTEKGSKACRGFGYVTFSMLEDVQRALKEVTTFEGCKINVTVAKKKLRNKSKEKGKNENSESLKKEPKPKKTKVADKKARLIIRNLSFKCSEDDLKTIFAQFGAVLEVNIPRKPDGKMRGFAFVQFKNLLEAGKALKSMNMKEIKGRTVAVDWAVAKDKYKNTQSASAPGEEKRPEPKDQKLGKENVREEENVGEEAEEEGEDEDDMEEEEEEEEEEDEEDEEEEEENKESKVMKAVQIQKRAVKRAAPAEGSEEEHSDEDGDLEDGESIDSGEEQAQSDTNTEEQEDEDVQVSKKKKRKLPPDVNEGKTVFIRNLSFDSEEEELGELLQQFGDLKYVCIVLHPDTEHSKGCAFAQFMTQEAAQKCLEAASPETEGGGLKLDGRQLKVDLAVTRDEAAKLQTKKVKKPTGTRNLYLAREGLIRAGTKAAEGVSAADMAKRERFELLKHQKLKDQNIFVSQTRLCLHNLPKAVDDKQLRKLLLNATRGERGVRIKECRVMRDLKGVHGKIKGQSLGYAFAEFQEHEHALVALRHINNNPEIFGPQKRPIVEFSLEDRRKLKIKELRIQRSLQKMKSKSMTGEPQQNQPELGKDQQRNAGQNHTQEPSQAPLQQKGKAGSISWTGFQTKAEVEQVELPDGKKRRKVLVLPSHRGPKIRLRDKGKVKSLPPKKPKPQINQWKQEKQKLSSKQSSISEIP</sequence>
<dbReference type="FunFam" id="3.30.70.330:FF:000315">
    <property type="entry name" value="RNA-binding motif protein 28"/>
    <property type="match status" value="1"/>
</dbReference>
<dbReference type="InterPro" id="IPR000504">
    <property type="entry name" value="RRM_dom"/>
</dbReference>
<accession>A0A9L0R308</accession>
<feature type="domain" description="RRM" evidence="18">
    <location>
        <begin position="4"/>
        <end position="80"/>
    </location>
</feature>
<evidence type="ECO:0000256" key="5">
    <source>
        <dbReference type="ARBA" id="ARBA00022728"/>
    </source>
</evidence>
<dbReference type="InterPro" id="IPR035979">
    <property type="entry name" value="RBD_domain_sf"/>
</dbReference>
<keyword evidence="20" id="KW-1185">Reference proteome</keyword>
<feature type="compositionally biased region" description="Basic residues" evidence="17">
    <location>
        <begin position="698"/>
        <end position="707"/>
    </location>
</feature>
<evidence type="ECO:0000256" key="8">
    <source>
        <dbReference type="ARBA" id="ARBA00022884"/>
    </source>
</evidence>
<keyword evidence="2" id="KW-1017">Isopeptide bond</keyword>
<dbReference type="CDD" id="cd12416">
    <property type="entry name" value="RRM4_RBM28_like"/>
    <property type="match status" value="1"/>
</dbReference>
<feature type="compositionally biased region" description="Polar residues" evidence="17">
    <location>
        <begin position="630"/>
        <end position="645"/>
    </location>
</feature>
<dbReference type="SUPFAM" id="SSF54928">
    <property type="entry name" value="RNA-binding domain, RBD"/>
    <property type="match status" value="4"/>
</dbReference>
<evidence type="ECO:0000256" key="4">
    <source>
        <dbReference type="ARBA" id="ARBA00022664"/>
    </source>
</evidence>
<feature type="domain" description="RRM" evidence="18">
    <location>
        <begin position="344"/>
        <end position="428"/>
    </location>
</feature>
<dbReference type="CDD" id="cd12415">
    <property type="entry name" value="RRM3_RBM28_like"/>
    <property type="match status" value="1"/>
</dbReference>
<evidence type="ECO:0000313" key="19">
    <source>
        <dbReference type="Ensembl" id="ENSECAP00000056834.1"/>
    </source>
</evidence>
<comment type="subunit">
    <text evidence="13">Interacts with U1, U2, U4, U5, and U6 spliceosomal small nuclear RNAs (snRNAs).</text>
</comment>
<feature type="region of interest" description="Disordered" evidence="17">
    <location>
        <begin position="196"/>
        <end position="339"/>
    </location>
</feature>
<feature type="compositionally biased region" description="Basic and acidic residues" evidence="17">
    <location>
        <begin position="205"/>
        <end position="226"/>
    </location>
</feature>
<feature type="domain" description="RRM" evidence="18">
    <location>
        <begin position="114"/>
        <end position="191"/>
    </location>
</feature>
<dbReference type="FunFam" id="3.30.70.330:FF:000182">
    <property type="entry name" value="RNA-binding motif protein 28"/>
    <property type="match status" value="1"/>
</dbReference>
<evidence type="ECO:0000313" key="20">
    <source>
        <dbReference type="Proteomes" id="UP000002281"/>
    </source>
</evidence>
<feature type="compositionally biased region" description="Acidic residues" evidence="17">
    <location>
        <begin position="317"/>
        <end position="326"/>
    </location>
</feature>
<keyword evidence="11" id="KW-0539">Nucleus</keyword>
<dbReference type="GO" id="GO:0005681">
    <property type="term" value="C:spliceosomal complex"/>
    <property type="evidence" value="ECO:0007669"/>
    <property type="project" value="UniProtKB-KW"/>
</dbReference>
<keyword evidence="6" id="KW-0677">Repeat</keyword>
<dbReference type="Pfam" id="PF00076">
    <property type="entry name" value="RRM_1"/>
    <property type="match status" value="3"/>
</dbReference>
<comment type="subcellular location">
    <subcellularLocation>
        <location evidence="1">Nucleus</location>
        <location evidence="1">Nucleolus</location>
    </subcellularLocation>
</comment>
<evidence type="ECO:0000256" key="3">
    <source>
        <dbReference type="ARBA" id="ARBA00022553"/>
    </source>
</evidence>
<dbReference type="GO" id="GO:0003723">
    <property type="term" value="F:RNA binding"/>
    <property type="evidence" value="ECO:0007669"/>
    <property type="project" value="UniProtKB-UniRule"/>
</dbReference>
<comment type="function">
    <text evidence="12">Nucleolar component of the spliceosomal ribonucleoprotein complexes.</text>
</comment>
<keyword evidence="3" id="KW-0597">Phosphoprotein</keyword>
<dbReference type="GO" id="GO:0008380">
    <property type="term" value="P:RNA splicing"/>
    <property type="evidence" value="ECO:0007669"/>
    <property type="project" value="UniProtKB-KW"/>
</dbReference>
<keyword evidence="8 16" id="KW-0694">RNA-binding</keyword>
<dbReference type="GO" id="GO:0005730">
    <property type="term" value="C:nucleolus"/>
    <property type="evidence" value="ECO:0007669"/>
    <property type="project" value="UniProtKB-SubCell"/>
</dbReference>
<evidence type="ECO:0000256" key="10">
    <source>
        <dbReference type="ARBA" id="ARBA00023187"/>
    </source>
</evidence>
<feature type="region of interest" description="Disordered" evidence="17">
    <location>
        <begin position="605"/>
        <end position="652"/>
    </location>
</feature>
<proteinExistence type="predicted"/>
<evidence type="ECO:0000256" key="17">
    <source>
        <dbReference type="SAM" id="MobiDB-lite"/>
    </source>
</evidence>
<dbReference type="Proteomes" id="UP000002281">
    <property type="component" value="Chromosome 4"/>
</dbReference>
<name>A0A9L0R308_HORSE</name>
<feature type="compositionally biased region" description="Low complexity" evidence="17">
    <location>
        <begin position="721"/>
        <end position="731"/>
    </location>
</feature>
<feature type="compositionally biased region" description="Acidic residues" evidence="17">
    <location>
        <begin position="227"/>
        <end position="263"/>
    </location>
</feature>
<reference evidence="19 20" key="1">
    <citation type="journal article" date="2009" name="Science">
        <title>Genome sequence, comparative analysis, and population genetics of the domestic horse.</title>
        <authorList>
            <consortium name="Broad Institute Genome Sequencing Platform"/>
            <consortium name="Broad Institute Whole Genome Assembly Team"/>
            <person name="Wade C.M."/>
            <person name="Giulotto E."/>
            <person name="Sigurdsson S."/>
            <person name="Zoli M."/>
            <person name="Gnerre S."/>
            <person name="Imsland F."/>
            <person name="Lear T.L."/>
            <person name="Adelson D.L."/>
            <person name="Bailey E."/>
            <person name="Bellone R.R."/>
            <person name="Bloecker H."/>
            <person name="Distl O."/>
            <person name="Edgar R.C."/>
            <person name="Garber M."/>
            <person name="Leeb T."/>
            <person name="Mauceli E."/>
            <person name="MacLeod J.N."/>
            <person name="Penedo M.C.T."/>
            <person name="Raison J.M."/>
            <person name="Sharpe T."/>
            <person name="Vogel J."/>
            <person name="Andersson L."/>
            <person name="Antczak D.F."/>
            <person name="Biagi T."/>
            <person name="Binns M.M."/>
            <person name="Chowdhary B.P."/>
            <person name="Coleman S.J."/>
            <person name="Della Valle G."/>
            <person name="Fryc S."/>
            <person name="Guerin G."/>
            <person name="Hasegawa T."/>
            <person name="Hill E.W."/>
            <person name="Jurka J."/>
            <person name="Kiialainen A."/>
            <person name="Lindgren G."/>
            <person name="Liu J."/>
            <person name="Magnani E."/>
            <person name="Mickelson J.R."/>
            <person name="Murray J."/>
            <person name="Nergadze S.G."/>
            <person name="Onofrio R."/>
            <person name="Pedroni S."/>
            <person name="Piras M.F."/>
            <person name="Raudsepp T."/>
            <person name="Rocchi M."/>
            <person name="Roeed K.H."/>
            <person name="Ryder O.A."/>
            <person name="Searle S."/>
            <person name="Skow L."/>
            <person name="Swinburne J.E."/>
            <person name="Syvaenen A.C."/>
            <person name="Tozaki T."/>
            <person name="Valberg S.J."/>
            <person name="Vaudin M."/>
            <person name="White J.R."/>
            <person name="Zody M.C."/>
            <person name="Lander E.S."/>
            <person name="Lindblad-Toh K."/>
        </authorList>
    </citation>
    <scope>NUCLEOTIDE SEQUENCE [LARGE SCALE GENOMIC DNA]</scope>
    <source>
        <strain evidence="19 20">Thoroughbred</strain>
    </source>
</reference>
<evidence type="ECO:0000256" key="7">
    <source>
        <dbReference type="ARBA" id="ARBA00022843"/>
    </source>
</evidence>
<evidence type="ECO:0000256" key="15">
    <source>
        <dbReference type="ARBA" id="ARBA00075702"/>
    </source>
</evidence>
<dbReference type="PANTHER" id="PTHR48039:SF5">
    <property type="entry name" value="RNA-BINDING PROTEIN 28"/>
    <property type="match status" value="1"/>
</dbReference>
<evidence type="ECO:0000256" key="1">
    <source>
        <dbReference type="ARBA" id="ARBA00004604"/>
    </source>
</evidence>
<dbReference type="PANTHER" id="PTHR48039">
    <property type="entry name" value="RNA-BINDING MOTIF PROTEIN 14B"/>
    <property type="match status" value="1"/>
</dbReference>
<dbReference type="CDD" id="cd12413">
    <property type="entry name" value="RRM1_RBM28_like"/>
    <property type="match status" value="1"/>
</dbReference>
<evidence type="ECO:0000256" key="6">
    <source>
        <dbReference type="ARBA" id="ARBA00022737"/>
    </source>
</evidence>
<feature type="compositionally biased region" description="Polar residues" evidence="17">
    <location>
        <begin position="605"/>
        <end position="622"/>
    </location>
</feature>
<keyword evidence="9" id="KW-0007">Acetylation</keyword>
<reference evidence="19" key="3">
    <citation type="submission" date="2025-09" db="UniProtKB">
        <authorList>
            <consortium name="Ensembl"/>
        </authorList>
    </citation>
    <scope>IDENTIFICATION</scope>
    <source>
        <strain evidence="19">Thoroughbred</strain>
    </source>
</reference>
<dbReference type="PROSITE" id="PS50102">
    <property type="entry name" value="RRM"/>
    <property type="match status" value="4"/>
</dbReference>
<evidence type="ECO:0000256" key="9">
    <source>
        <dbReference type="ARBA" id="ARBA00022990"/>
    </source>
</evidence>